<proteinExistence type="predicted"/>
<dbReference type="RefSeq" id="WP_193184690.1">
    <property type="nucleotide sequence ID" value="NZ_JACVXA010000057.1"/>
</dbReference>
<dbReference type="AlphaFoldDB" id="A0A8J6YZR5"/>
<name>A0A8J6YZR5_9RHOB</name>
<dbReference type="NCBIfam" id="TIGR02215">
    <property type="entry name" value="phage_chp_gp8"/>
    <property type="match status" value="1"/>
</dbReference>
<organism evidence="1 2">
    <name type="scientific">Mangrovicoccus algicola</name>
    <dbReference type="NCBI Taxonomy" id="2771008"/>
    <lineage>
        <taxon>Bacteria</taxon>
        <taxon>Pseudomonadati</taxon>
        <taxon>Pseudomonadota</taxon>
        <taxon>Alphaproteobacteria</taxon>
        <taxon>Rhodobacterales</taxon>
        <taxon>Paracoccaceae</taxon>
        <taxon>Mangrovicoccus</taxon>
    </lineage>
</organism>
<dbReference type="Gene3D" id="1.10.3230.30">
    <property type="entry name" value="Phage gp6-like head-tail connector protein"/>
    <property type="match status" value="1"/>
</dbReference>
<accession>A0A8J6YZR5</accession>
<dbReference type="InterPro" id="IPR011738">
    <property type="entry name" value="Phage_CHP"/>
</dbReference>
<protein>
    <recommendedName>
        <fullName evidence="3">Phage gp6-like head-tail connector protein</fullName>
    </recommendedName>
</protein>
<comment type="caution">
    <text evidence="1">The sequence shown here is derived from an EMBL/GenBank/DDBJ whole genome shotgun (WGS) entry which is preliminary data.</text>
</comment>
<evidence type="ECO:0008006" key="3">
    <source>
        <dbReference type="Google" id="ProtNLM"/>
    </source>
</evidence>
<keyword evidence="2" id="KW-1185">Reference proteome</keyword>
<reference evidence="1" key="1">
    <citation type="submission" date="2020-09" db="EMBL/GenBank/DDBJ databases">
        <title>A novel bacterium of genus Mangrovicoccus, isolated from South China Sea.</title>
        <authorList>
            <person name="Huang H."/>
            <person name="Mo K."/>
            <person name="Hu Y."/>
        </authorList>
    </citation>
    <scope>NUCLEOTIDE SEQUENCE</scope>
    <source>
        <strain evidence="1">HB182678</strain>
    </source>
</reference>
<dbReference type="EMBL" id="JACVXA010000057">
    <property type="protein sequence ID" value="MBE3639739.1"/>
    <property type="molecule type" value="Genomic_DNA"/>
</dbReference>
<evidence type="ECO:0000313" key="2">
    <source>
        <dbReference type="Proteomes" id="UP000609121"/>
    </source>
</evidence>
<gene>
    <name evidence="1" type="ORF">ICN82_16170</name>
</gene>
<sequence>MRLKEQTGLSAQDLPLAEFRAHLRLGTGFGGEDLQDAVLEAALRAAIASIEARTGKALIARTFIWQACAWRDPGMQALPVAPVISLSWIKLVTRTGEEVAVDPETVVLEPSTQRPVLRSAYGRLPSIPTHGFAEIGFVAGYAESWAALPGDLAQAVMILAAHFYETRLGDSSGEGGFPRGVTRLIERYRTVRILGGSAA</sequence>
<dbReference type="CDD" id="cd08054">
    <property type="entry name" value="gp6"/>
    <property type="match status" value="1"/>
</dbReference>
<evidence type="ECO:0000313" key="1">
    <source>
        <dbReference type="EMBL" id="MBE3639739.1"/>
    </source>
</evidence>
<dbReference type="Proteomes" id="UP000609121">
    <property type="component" value="Unassembled WGS sequence"/>
</dbReference>